<feature type="transmembrane region" description="Helical" evidence="1">
    <location>
        <begin position="89"/>
        <end position="106"/>
    </location>
</feature>
<organism evidence="2 3">
    <name type="scientific">Actinopolymorpha pittospori</name>
    <dbReference type="NCBI Taxonomy" id="648752"/>
    <lineage>
        <taxon>Bacteria</taxon>
        <taxon>Bacillati</taxon>
        <taxon>Actinomycetota</taxon>
        <taxon>Actinomycetes</taxon>
        <taxon>Propionibacteriales</taxon>
        <taxon>Actinopolymorphaceae</taxon>
        <taxon>Actinopolymorpha</taxon>
    </lineage>
</organism>
<name>A0A927N7J1_9ACTN</name>
<feature type="transmembrane region" description="Helical" evidence="1">
    <location>
        <begin position="170"/>
        <end position="191"/>
    </location>
</feature>
<sequence length="398" mass="42151">MSASEPQTAAATEVGPVPTIEPTIHVSTLELFFDLVFVFTLTQLTDVLVHHLDAAGVTRVLLMLGVIWWMYGGYAWLTNAVAPSSNVRRTLLLTGMAGFLVMALAIPEAFGASGWAFGVGYMVVNLVHTVLFFRADNRGSALAMRSLAPFNFASALLVLVGGFVPGPLRYVLWAAALALQIVTPYLHRLGWHSIVAGHFVERHGLVVMIAIGESIVAIGVGFAGLPIDAGAVAVAVLGLALAFYLWWAYFAGDDERAEHALDAILQPLRKAQVAMRGWGYAHYPMILGVIVLAAGVKKAVGHAFEPLALQPAVALSAGIALFFLGHAWFLRILGIRGGAHRVGVAVAVLAAIPLGQVVAAAQLAALGVIMAIGMIVESRSRRRTGSTGVHTFGREGVR</sequence>
<evidence type="ECO:0000313" key="2">
    <source>
        <dbReference type="EMBL" id="MBE1613087.1"/>
    </source>
</evidence>
<feature type="transmembrane region" description="Helical" evidence="1">
    <location>
        <begin position="112"/>
        <end position="135"/>
    </location>
</feature>
<dbReference type="AlphaFoldDB" id="A0A927N7J1"/>
<feature type="transmembrane region" description="Helical" evidence="1">
    <location>
        <begin position="342"/>
        <end position="375"/>
    </location>
</feature>
<dbReference type="PANTHER" id="PTHR36840">
    <property type="entry name" value="BLL5714 PROTEIN"/>
    <property type="match status" value="1"/>
</dbReference>
<keyword evidence="1" id="KW-0812">Transmembrane</keyword>
<protein>
    <submittedName>
        <fullName evidence="2">Low temperature requirement protein LtrA</fullName>
    </submittedName>
</protein>
<feature type="transmembrane region" description="Helical" evidence="1">
    <location>
        <begin position="56"/>
        <end position="77"/>
    </location>
</feature>
<keyword evidence="1" id="KW-1133">Transmembrane helix</keyword>
<gene>
    <name evidence="2" type="ORF">HEB94_009935</name>
</gene>
<feature type="transmembrane region" description="Helical" evidence="1">
    <location>
        <begin position="231"/>
        <end position="252"/>
    </location>
</feature>
<comment type="caution">
    <text evidence="2">The sequence shown here is derived from an EMBL/GenBank/DDBJ whole genome shotgun (WGS) entry which is preliminary data.</text>
</comment>
<reference evidence="2" key="1">
    <citation type="submission" date="2020-10" db="EMBL/GenBank/DDBJ databases">
        <title>Sequencing the genomes of 1000 actinobacteria strains.</title>
        <authorList>
            <person name="Klenk H.-P."/>
        </authorList>
    </citation>
    <scope>NUCLEOTIDE SEQUENCE</scope>
    <source>
        <strain evidence="2">DSM 45354</strain>
    </source>
</reference>
<dbReference type="RefSeq" id="WP_202896947.1">
    <property type="nucleotide sequence ID" value="NZ_BAABJL010000128.1"/>
</dbReference>
<feature type="transmembrane region" description="Helical" evidence="1">
    <location>
        <begin position="147"/>
        <end position="164"/>
    </location>
</feature>
<dbReference type="Proteomes" id="UP000638648">
    <property type="component" value="Unassembled WGS sequence"/>
</dbReference>
<dbReference type="InterPro" id="IPR010640">
    <property type="entry name" value="Low_temperature_requirement_A"/>
</dbReference>
<evidence type="ECO:0000313" key="3">
    <source>
        <dbReference type="Proteomes" id="UP000638648"/>
    </source>
</evidence>
<evidence type="ECO:0000256" key="1">
    <source>
        <dbReference type="SAM" id="Phobius"/>
    </source>
</evidence>
<keyword evidence="3" id="KW-1185">Reference proteome</keyword>
<dbReference type="PANTHER" id="PTHR36840:SF1">
    <property type="entry name" value="BLL5714 PROTEIN"/>
    <property type="match status" value="1"/>
</dbReference>
<keyword evidence="1" id="KW-0472">Membrane</keyword>
<dbReference type="EMBL" id="JADBEM010000001">
    <property type="protein sequence ID" value="MBE1613087.1"/>
    <property type="molecule type" value="Genomic_DNA"/>
</dbReference>
<dbReference type="Pfam" id="PF06772">
    <property type="entry name" value="LtrA"/>
    <property type="match status" value="1"/>
</dbReference>
<feature type="transmembrane region" description="Helical" evidence="1">
    <location>
        <begin position="273"/>
        <end position="296"/>
    </location>
</feature>
<feature type="transmembrane region" description="Helical" evidence="1">
    <location>
        <begin position="308"/>
        <end position="330"/>
    </location>
</feature>
<accession>A0A927N7J1</accession>
<feature type="transmembrane region" description="Helical" evidence="1">
    <location>
        <begin position="203"/>
        <end position="225"/>
    </location>
</feature>
<proteinExistence type="predicted"/>